<sequence length="349" mass="38007">MADIPATTEPAAEAFGGRRARGGGQSTVRYLATKLGGGAISLALVAVLGFFLFRAMPGNPVRSVIEGRGSASYEEIKRIKAEWKMDEPLWTQFVDYMGDLLRGDLGTSIKYRAPVAELIGERFWWTILLTGTALLLAVALGLLLGSRAAWRHGSRFDRWSTGTALVLWSVPTFWLGLIMLVVFSVGLDLFPTAGMTTPGGVSGGWFAELLDVLHHLALPAITMTAVIYAQYLMVMRSSLLEEMNADYLTTARAKGLRDNLVRRRHAVPNALLPTITIIFLHMGLVVSGAVTVEKVFSWQGLGLLTYEAIGVPDYPLLQGTLIVLAAAVIVMNLLADVIYRFVDPRVRSA</sequence>
<keyword evidence="5 7" id="KW-1133">Transmembrane helix</keyword>
<evidence type="ECO:0000256" key="1">
    <source>
        <dbReference type="ARBA" id="ARBA00004651"/>
    </source>
</evidence>
<feature type="transmembrane region" description="Helical" evidence="7">
    <location>
        <begin position="123"/>
        <end position="144"/>
    </location>
</feature>
<dbReference type="InterPro" id="IPR035906">
    <property type="entry name" value="MetI-like_sf"/>
</dbReference>
<feature type="transmembrane region" description="Helical" evidence="7">
    <location>
        <begin position="212"/>
        <end position="234"/>
    </location>
</feature>
<keyword evidence="11" id="KW-1185">Reference proteome</keyword>
<dbReference type="InterPro" id="IPR000515">
    <property type="entry name" value="MetI-like"/>
</dbReference>
<dbReference type="Pfam" id="PF00528">
    <property type="entry name" value="BPD_transp_1"/>
    <property type="match status" value="1"/>
</dbReference>
<reference evidence="10 11" key="1">
    <citation type="submission" date="2019-02" db="EMBL/GenBank/DDBJ databases">
        <title>Genomic Encyclopedia of Type Strains, Phase IV (KMG-IV): sequencing the most valuable type-strain genomes for metagenomic binning, comparative biology and taxonomic classification.</title>
        <authorList>
            <person name="Goeker M."/>
        </authorList>
    </citation>
    <scope>NUCLEOTIDE SEQUENCE [LARGE SCALE GENOMIC DNA]</scope>
    <source>
        <strain evidence="10 11">DSM 101727</strain>
    </source>
</reference>
<evidence type="ECO:0000313" key="10">
    <source>
        <dbReference type="EMBL" id="RZS43687.1"/>
    </source>
</evidence>
<dbReference type="GO" id="GO:0005886">
    <property type="term" value="C:plasma membrane"/>
    <property type="evidence" value="ECO:0007669"/>
    <property type="project" value="UniProtKB-SubCell"/>
</dbReference>
<dbReference type="Proteomes" id="UP000294257">
    <property type="component" value="Unassembled WGS sequence"/>
</dbReference>
<keyword evidence="4 7" id="KW-0812">Transmembrane</keyword>
<feature type="domain" description="ABC transmembrane type-1" evidence="9">
    <location>
        <begin position="123"/>
        <end position="335"/>
    </location>
</feature>
<dbReference type="InterPro" id="IPR045621">
    <property type="entry name" value="BPD_transp_1_N"/>
</dbReference>
<name>A0A4Q7L374_9PSEU</name>
<evidence type="ECO:0000256" key="4">
    <source>
        <dbReference type="ARBA" id="ARBA00022692"/>
    </source>
</evidence>
<gene>
    <name evidence="10" type="ORF">EV193_102668</name>
</gene>
<dbReference type="PROSITE" id="PS50928">
    <property type="entry name" value="ABC_TM1"/>
    <property type="match status" value="1"/>
</dbReference>
<keyword evidence="6 7" id="KW-0472">Membrane</keyword>
<dbReference type="AlphaFoldDB" id="A0A4Q7L374"/>
<dbReference type="PANTHER" id="PTHR43376">
    <property type="entry name" value="OLIGOPEPTIDE TRANSPORT SYSTEM PERMEASE PROTEIN"/>
    <property type="match status" value="1"/>
</dbReference>
<comment type="caution">
    <text evidence="10">The sequence shown here is derived from an EMBL/GenBank/DDBJ whole genome shotgun (WGS) entry which is preliminary data.</text>
</comment>
<dbReference type="Pfam" id="PF19300">
    <property type="entry name" value="BPD_transp_1_N"/>
    <property type="match status" value="1"/>
</dbReference>
<dbReference type="SUPFAM" id="SSF161098">
    <property type="entry name" value="MetI-like"/>
    <property type="match status" value="1"/>
</dbReference>
<dbReference type="Gene3D" id="1.10.3720.10">
    <property type="entry name" value="MetI-like"/>
    <property type="match status" value="1"/>
</dbReference>
<feature type="transmembrane region" description="Helical" evidence="7">
    <location>
        <begin position="165"/>
        <end position="187"/>
    </location>
</feature>
<evidence type="ECO:0000256" key="6">
    <source>
        <dbReference type="ARBA" id="ARBA00023136"/>
    </source>
</evidence>
<protein>
    <submittedName>
        <fullName evidence="10">Peptide/nickel transport system permease protein</fullName>
    </submittedName>
</protein>
<feature type="region of interest" description="Disordered" evidence="8">
    <location>
        <begin position="1"/>
        <end position="23"/>
    </location>
</feature>
<keyword evidence="3" id="KW-1003">Cell membrane</keyword>
<evidence type="ECO:0000256" key="8">
    <source>
        <dbReference type="SAM" id="MobiDB-lite"/>
    </source>
</evidence>
<feature type="transmembrane region" description="Helical" evidence="7">
    <location>
        <begin position="35"/>
        <end position="53"/>
    </location>
</feature>
<keyword evidence="2 7" id="KW-0813">Transport</keyword>
<comment type="subcellular location">
    <subcellularLocation>
        <location evidence="1 7">Cell membrane</location>
        <topology evidence="1 7">Multi-pass membrane protein</topology>
    </subcellularLocation>
</comment>
<dbReference type="CDD" id="cd06261">
    <property type="entry name" value="TM_PBP2"/>
    <property type="match status" value="1"/>
</dbReference>
<feature type="transmembrane region" description="Helical" evidence="7">
    <location>
        <begin position="316"/>
        <end position="339"/>
    </location>
</feature>
<proteinExistence type="inferred from homology"/>
<evidence type="ECO:0000259" key="9">
    <source>
        <dbReference type="PROSITE" id="PS50928"/>
    </source>
</evidence>
<evidence type="ECO:0000256" key="3">
    <source>
        <dbReference type="ARBA" id="ARBA00022475"/>
    </source>
</evidence>
<evidence type="ECO:0000313" key="11">
    <source>
        <dbReference type="Proteomes" id="UP000294257"/>
    </source>
</evidence>
<accession>A0A4Q7L374</accession>
<organism evidence="10 11">
    <name type="scientific">Herbihabitans rhizosphaerae</name>
    <dbReference type="NCBI Taxonomy" id="1872711"/>
    <lineage>
        <taxon>Bacteria</taxon>
        <taxon>Bacillati</taxon>
        <taxon>Actinomycetota</taxon>
        <taxon>Actinomycetes</taxon>
        <taxon>Pseudonocardiales</taxon>
        <taxon>Pseudonocardiaceae</taxon>
        <taxon>Herbihabitans</taxon>
    </lineage>
</organism>
<evidence type="ECO:0000256" key="7">
    <source>
        <dbReference type="RuleBase" id="RU363032"/>
    </source>
</evidence>
<dbReference type="EMBL" id="SGWQ01000002">
    <property type="protein sequence ID" value="RZS43687.1"/>
    <property type="molecule type" value="Genomic_DNA"/>
</dbReference>
<comment type="similarity">
    <text evidence="7">Belongs to the binding-protein-dependent transport system permease family.</text>
</comment>
<dbReference type="GO" id="GO:0055085">
    <property type="term" value="P:transmembrane transport"/>
    <property type="evidence" value="ECO:0007669"/>
    <property type="project" value="InterPro"/>
</dbReference>
<evidence type="ECO:0000256" key="2">
    <source>
        <dbReference type="ARBA" id="ARBA00022448"/>
    </source>
</evidence>
<feature type="transmembrane region" description="Helical" evidence="7">
    <location>
        <begin position="270"/>
        <end position="296"/>
    </location>
</feature>
<evidence type="ECO:0000256" key="5">
    <source>
        <dbReference type="ARBA" id="ARBA00022989"/>
    </source>
</evidence>
<dbReference type="PANTHER" id="PTHR43376:SF1">
    <property type="entry name" value="OLIGOPEPTIDE TRANSPORT SYSTEM PERMEASE PROTEIN"/>
    <property type="match status" value="1"/>
</dbReference>